<feature type="domain" description="Cyclic nucleotide-binding" evidence="1">
    <location>
        <begin position="34"/>
        <end position="115"/>
    </location>
</feature>
<evidence type="ECO:0000313" key="5">
    <source>
        <dbReference type="Proteomes" id="UP000503144"/>
    </source>
</evidence>
<organism evidence="2 4">
    <name type="scientific">Chitinophaga oryzae</name>
    <dbReference type="NCBI Taxonomy" id="2725414"/>
    <lineage>
        <taxon>Bacteria</taxon>
        <taxon>Pseudomonadati</taxon>
        <taxon>Bacteroidota</taxon>
        <taxon>Chitinophagia</taxon>
        <taxon>Chitinophagales</taxon>
        <taxon>Chitinophagaceae</taxon>
        <taxon>Chitinophaga</taxon>
    </lineage>
</organism>
<dbReference type="EMBL" id="CP051204">
    <property type="protein sequence ID" value="QJB41574.1"/>
    <property type="molecule type" value="Genomic_DNA"/>
</dbReference>
<evidence type="ECO:0000313" key="4">
    <source>
        <dbReference type="Proteomes" id="UP000502421"/>
    </source>
</evidence>
<dbReference type="InterPro" id="IPR018490">
    <property type="entry name" value="cNMP-bd_dom_sf"/>
</dbReference>
<reference evidence="2" key="2">
    <citation type="submission" date="2020-09" db="EMBL/GenBank/DDBJ databases">
        <authorList>
            <person name="Kittiwongwattana C."/>
        </authorList>
    </citation>
    <scope>NUCLEOTIDE SEQUENCE</scope>
    <source>
        <strain evidence="2">1310</strain>
    </source>
</reference>
<evidence type="ECO:0000259" key="1">
    <source>
        <dbReference type="Pfam" id="PF00027"/>
    </source>
</evidence>
<dbReference type="Proteomes" id="UP000502421">
    <property type="component" value="Chromosome"/>
</dbReference>
<dbReference type="InterPro" id="IPR000595">
    <property type="entry name" value="cNMP-bd_dom"/>
</dbReference>
<dbReference type="CDD" id="cd00038">
    <property type="entry name" value="CAP_ED"/>
    <property type="match status" value="1"/>
</dbReference>
<dbReference type="InterPro" id="IPR014710">
    <property type="entry name" value="RmlC-like_jellyroll"/>
</dbReference>
<sequence>MKMMTGYEPILQNVAKHISLTGEETAFFCSLLQERQYHKKEYLLREGSVCNQLVFLTSGCVKSYLLDQKSNEHILTIAIADWWVADYQSLVFDTPSELFIEAVEPTTALLLTKADRELLFSRIPRFEQYFRILTERAFAMSQQRITDILSLPAAARYEQFLRRYQRIAASFNQQQIASFIGVTPAFFSRMLKSKRSS</sequence>
<protein>
    <submittedName>
        <fullName evidence="2">Crp/Fnr family transcriptional regulator</fullName>
    </submittedName>
</protein>
<dbReference type="Gene3D" id="2.60.120.10">
    <property type="entry name" value="Jelly Rolls"/>
    <property type="match status" value="1"/>
</dbReference>
<dbReference type="Proteomes" id="UP000503144">
    <property type="component" value="Chromosome"/>
</dbReference>
<dbReference type="AlphaFoldDB" id="A0AAE7DA85"/>
<accession>A0AAE7DA85</accession>
<reference evidence="4" key="1">
    <citation type="submission" date="2020-04" db="EMBL/GenBank/DDBJ databases">
        <authorList>
            <person name="Kittiwongwattana C."/>
        </authorList>
    </citation>
    <scope>NUCLEOTIDE SEQUENCE [LARGE SCALE GENOMIC DNA]</scope>
    <source>
        <strain evidence="3">1303</strain>
        <strain evidence="4">1310</strain>
    </source>
</reference>
<dbReference type="RefSeq" id="WP_168809758.1">
    <property type="nucleotide sequence ID" value="NZ_CP051204.2"/>
</dbReference>
<gene>
    <name evidence="3" type="ORF">HF324_28500</name>
    <name evidence="2" type="ORF">HF329_28625</name>
</gene>
<proteinExistence type="predicted"/>
<dbReference type="KEGG" id="coy:HF329_28625"/>
<evidence type="ECO:0000313" key="2">
    <source>
        <dbReference type="EMBL" id="QJB35057.1"/>
    </source>
</evidence>
<dbReference type="SUPFAM" id="SSF51206">
    <property type="entry name" value="cAMP-binding domain-like"/>
    <property type="match status" value="1"/>
</dbReference>
<name>A0AAE7DA85_9BACT</name>
<keyword evidence="5" id="KW-1185">Reference proteome</keyword>
<dbReference type="EMBL" id="CP051205">
    <property type="protein sequence ID" value="QJB35057.1"/>
    <property type="molecule type" value="Genomic_DNA"/>
</dbReference>
<dbReference type="Pfam" id="PF00027">
    <property type="entry name" value="cNMP_binding"/>
    <property type="match status" value="1"/>
</dbReference>
<evidence type="ECO:0000313" key="3">
    <source>
        <dbReference type="EMBL" id="QJB41574.1"/>
    </source>
</evidence>